<reference evidence="2 3" key="1">
    <citation type="journal article" date="2019" name="Syst. Appl. Microbiol.">
        <title>Characterization of Bifidobacterium species in feaces of the Egyptian fruit bat: Description of B. vespertilionis sp. nov. and B. rousetti sp. nov.</title>
        <authorList>
            <person name="Modesto M."/>
            <person name="Satti M."/>
            <person name="Watanabe K."/>
            <person name="Puglisi E."/>
            <person name="Morelli L."/>
            <person name="Huang C.-H."/>
            <person name="Liou J.-S."/>
            <person name="Miyashita M."/>
            <person name="Tamura T."/>
            <person name="Saito S."/>
            <person name="Mori K."/>
            <person name="Huang L."/>
            <person name="Sciavilla P."/>
            <person name="Sandri C."/>
            <person name="Spiezio C."/>
            <person name="Vitali F."/>
            <person name="Cavalieri D."/>
            <person name="Perpetuini G."/>
            <person name="Tofalo R."/>
            <person name="Bonetti A."/>
            <person name="Arita M."/>
            <person name="Mattarelli P."/>
        </authorList>
    </citation>
    <scope>NUCLEOTIDE SEQUENCE [LARGE SCALE GENOMIC DNA]</scope>
    <source>
        <strain evidence="2 3">RST17</strain>
    </source>
</reference>
<dbReference type="InterPro" id="IPR016181">
    <property type="entry name" value="Acyl_CoA_acyltransferase"/>
</dbReference>
<dbReference type="PROSITE" id="PS51186">
    <property type="entry name" value="GNAT"/>
    <property type="match status" value="1"/>
</dbReference>
<organism evidence="2 3">
    <name type="scientific">Bifidobacterium myosotis</name>
    <dbReference type="NCBI Taxonomy" id="1630166"/>
    <lineage>
        <taxon>Bacteria</taxon>
        <taxon>Bacillati</taxon>
        <taxon>Actinomycetota</taxon>
        <taxon>Actinomycetes</taxon>
        <taxon>Bifidobacteriales</taxon>
        <taxon>Bifidobacteriaceae</taxon>
        <taxon>Bifidobacterium</taxon>
    </lineage>
</organism>
<sequence>MPVKGAAMPDNAVTLRITEPTDYPYFELWWNNQTIADACRNTLETLTDEQIDALFHDANDTDDDRQFGRTVLDANGQPIGHIAAWGCTDPEREATMTLLIGPYYQGRGYGNQAMKLGIRLAASQLGAKTIIVKVWSFNLRARHMAESLGFKEAERRPEAVEREGHLYDEVTYRAPVELLLQRISAEEVERREGEELERQRFASNRSADLQSVF</sequence>
<dbReference type="PANTHER" id="PTHR43415">
    <property type="entry name" value="SPERMIDINE N(1)-ACETYLTRANSFERASE"/>
    <property type="match status" value="1"/>
</dbReference>
<feature type="domain" description="N-acetyltransferase" evidence="1">
    <location>
        <begin position="26"/>
        <end position="173"/>
    </location>
</feature>
<dbReference type="GO" id="GO:0016747">
    <property type="term" value="F:acyltransferase activity, transferring groups other than amino-acyl groups"/>
    <property type="evidence" value="ECO:0007669"/>
    <property type="project" value="InterPro"/>
</dbReference>
<comment type="caution">
    <text evidence="2">The sequence shown here is derived from an EMBL/GenBank/DDBJ whole genome shotgun (WGS) entry which is preliminary data.</text>
</comment>
<dbReference type="PANTHER" id="PTHR43415:SF3">
    <property type="entry name" value="GNAT-FAMILY ACETYLTRANSFERASE"/>
    <property type="match status" value="1"/>
</dbReference>
<evidence type="ECO:0000259" key="1">
    <source>
        <dbReference type="PROSITE" id="PS51186"/>
    </source>
</evidence>
<dbReference type="InterPro" id="IPR000182">
    <property type="entry name" value="GNAT_dom"/>
</dbReference>
<proteinExistence type="predicted"/>
<dbReference type="EMBL" id="RZUH01000002">
    <property type="protein sequence ID" value="KAA8829151.1"/>
    <property type="molecule type" value="Genomic_DNA"/>
</dbReference>
<keyword evidence="2" id="KW-0808">Transferase</keyword>
<name>A0A5M9ZNE2_9BIFI</name>
<dbReference type="Pfam" id="PF13302">
    <property type="entry name" value="Acetyltransf_3"/>
    <property type="match status" value="1"/>
</dbReference>
<accession>A0A5M9ZNE2</accession>
<dbReference type="OrthoDB" id="9814648at2"/>
<gene>
    <name evidence="2" type="ORF">EMO91_04030</name>
</gene>
<protein>
    <submittedName>
        <fullName evidence="2">N-acetyltransferase</fullName>
    </submittedName>
</protein>
<dbReference type="Proteomes" id="UP000410049">
    <property type="component" value="Unassembled WGS sequence"/>
</dbReference>
<evidence type="ECO:0000313" key="3">
    <source>
        <dbReference type="Proteomes" id="UP000410049"/>
    </source>
</evidence>
<dbReference type="CDD" id="cd04301">
    <property type="entry name" value="NAT_SF"/>
    <property type="match status" value="1"/>
</dbReference>
<dbReference type="SUPFAM" id="SSF55729">
    <property type="entry name" value="Acyl-CoA N-acyltransferases (Nat)"/>
    <property type="match status" value="1"/>
</dbReference>
<dbReference type="Gene3D" id="3.40.630.30">
    <property type="match status" value="1"/>
</dbReference>
<evidence type="ECO:0000313" key="2">
    <source>
        <dbReference type="EMBL" id="KAA8829151.1"/>
    </source>
</evidence>
<dbReference type="AlphaFoldDB" id="A0A5M9ZNE2"/>